<dbReference type="OrthoDB" id="2935645at2759"/>
<gene>
    <name evidence="2" type="ORF">CONPUDRAFT_156628</name>
</gene>
<sequence length="1064" mass="120279">MSLFERNRQQKRRDKTRFCEKCGTDIKINGWTQHEESCRKQEEMVALSSKLSRIDRMQKRQREEEFLLSSRAGPSKVPRSSDASRSRQATPPPAEDNELEYLTGASTLHNNNQPSESAYASASPSVTLAPVALASEPLASEPLASEPPISTTPAAEPFAPGILASGLLAPNAIAPAPLAPPSITLESFPYEPLAPDNLAPGLVTVIPEAELYASDSEALAPALSATELLPPEPFPPESLASDLFSPGSIPLQAPESASSPAEVVHSMSVATQPLLPLPFPDGVRLPAEGDYRVEHHPRSKRAAEYFAPNSFQRHPPPDPDHAPLPNPWSPYFESRLEFEIAELALETGMTVEQTNRFLDLIHRARRRQEDVSIKKYSEVKLRWEAASQRTAKFHKEEVHATYGVVDGKFDVYYRDVWEWTTELLRNPRIFPQFIFDAQKFFRFDGGRFSHVIDEPFTADLFWNCQSRCPDERGKPICFILYADKTKLSSFGTAKAYPVVARIANLPVQIRNGTGVGGGHLVGWLPIVKEDNKYRKAKLGLWANFKNVVWHESFKRILRIIATSKTTGLWLQCADGIIRLFFLFLQIISADYEEQCTMASTRGNWGLCPCPICLVPKANLFPDLTTVHPLRTTKDAKSTLKNAREAIRKKDKEKILKDKGQRDVESCFWDVEADVHSAFTYDRLHVHLIGLWADHLGAQLQVHIGILKKAHLIDDYYKDFPRWRGLKHPTTEYVVQSRSSDDADISGKNWGFPKLHAGDHVLLCIMLNGVLRNYDTKPNEQTHGPLKDWYLFRTNFREFAAQILRIDHWMVASDMIRTELNDADAWAQQQEAEILGIALNTDESPELSLSESEAMELEKQGRVRLGSKCSKATPSQVEKQHELDDAFSDFPQRLDRFIRSIVTISTPLTQLCISEIVECRLLVVCYQSKVDWQQAIDLLRVSPMFYRIPHYDCVIIRLDDSSYMFGRLLFMFKCQVGRSSLSIGMILPFTVAQNTSDENKELDRDLNFFRLKASPHADAAFISLHDVERGALLAPDPDKPDEFLVVDTVDRDMFLRVQQIRSKAM</sequence>
<protein>
    <submittedName>
        <fullName evidence="2">Uncharacterized protein</fullName>
    </submittedName>
</protein>
<feature type="region of interest" description="Disordered" evidence="1">
    <location>
        <begin position="227"/>
        <end position="255"/>
    </location>
</feature>
<dbReference type="AlphaFoldDB" id="A0A5M3MHI1"/>
<keyword evidence="3" id="KW-1185">Reference proteome</keyword>
<dbReference type="Proteomes" id="UP000053558">
    <property type="component" value="Unassembled WGS sequence"/>
</dbReference>
<organism evidence="2 3">
    <name type="scientific">Coniophora puteana (strain RWD-64-598)</name>
    <name type="common">Brown rot fungus</name>
    <dbReference type="NCBI Taxonomy" id="741705"/>
    <lineage>
        <taxon>Eukaryota</taxon>
        <taxon>Fungi</taxon>
        <taxon>Dikarya</taxon>
        <taxon>Basidiomycota</taxon>
        <taxon>Agaricomycotina</taxon>
        <taxon>Agaricomycetes</taxon>
        <taxon>Agaricomycetidae</taxon>
        <taxon>Boletales</taxon>
        <taxon>Coniophorineae</taxon>
        <taxon>Coniophoraceae</taxon>
        <taxon>Coniophora</taxon>
    </lineage>
</organism>
<name>A0A5M3MHI1_CONPW</name>
<dbReference type="Pfam" id="PF18759">
    <property type="entry name" value="Plavaka"/>
    <property type="match status" value="1"/>
</dbReference>
<proteinExistence type="predicted"/>
<comment type="caution">
    <text evidence="2">The sequence shown here is derived from an EMBL/GenBank/DDBJ whole genome shotgun (WGS) entry which is preliminary data.</text>
</comment>
<dbReference type="InterPro" id="IPR041078">
    <property type="entry name" value="Plavaka"/>
</dbReference>
<dbReference type="EMBL" id="JH711582">
    <property type="protein sequence ID" value="EIW78662.1"/>
    <property type="molecule type" value="Genomic_DNA"/>
</dbReference>
<dbReference type="GeneID" id="19203599"/>
<feature type="compositionally biased region" description="Basic and acidic residues" evidence="1">
    <location>
        <begin position="56"/>
        <end position="65"/>
    </location>
</feature>
<dbReference type="RefSeq" id="XP_007771654.1">
    <property type="nucleotide sequence ID" value="XM_007773464.1"/>
</dbReference>
<dbReference type="KEGG" id="cput:CONPUDRAFT_156628"/>
<accession>A0A5M3MHI1</accession>
<evidence type="ECO:0000256" key="1">
    <source>
        <dbReference type="SAM" id="MobiDB-lite"/>
    </source>
</evidence>
<reference evidence="3" key="1">
    <citation type="journal article" date="2012" name="Science">
        <title>The Paleozoic origin of enzymatic lignin decomposition reconstructed from 31 fungal genomes.</title>
        <authorList>
            <person name="Floudas D."/>
            <person name="Binder M."/>
            <person name="Riley R."/>
            <person name="Barry K."/>
            <person name="Blanchette R.A."/>
            <person name="Henrissat B."/>
            <person name="Martinez A.T."/>
            <person name="Otillar R."/>
            <person name="Spatafora J.W."/>
            <person name="Yadav J.S."/>
            <person name="Aerts A."/>
            <person name="Benoit I."/>
            <person name="Boyd A."/>
            <person name="Carlson A."/>
            <person name="Copeland A."/>
            <person name="Coutinho P.M."/>
            <person name="de Vries R.P."/>
            <person name="Ferreira P."/>
            <person name="Findley K."/>
            <person name="Foster B."/>
            <person name="Gaskell J."/>
            <person name="Glotzer D."/>
            <person name="Gorecki P."/>
            <person name="Heitman J."/>
            <person name="Hesse C."/>
            <person name="Hori C."/>
            <person name="Igarashi K."/>
            <person name="Jurgens J.A."/>
            <person name="Kallen N."/>
            <person name="Kersten P."/>
            <person name="Kohler A."/>
            <person name="Kuees U."/>
            <person name="Kumar T.K.A."/>
            <person name="Kuo A."/>
            <person name="LaButti K."/>
            <person name="Larrondo L.F."/>
            <person name="Lindquist E."/>
            <person name="Ling A."/>
            <person name="Lombard V."/>
            <person name="Lucas S."/>
            <person name="Lundell T."/>
            <person name="Martin R."/>
            <person name="McLaughlin D.J."/>
            <person name="Morgenstern I."/>
            <person name="Morin E."/>
            <person name="Murat C."/>
            <person name="Nagy L.G."/>
            <person name="Nolan M."/>
            <person name="Ohm R.A."/>
            <person name="Patyshakuliyeva A."/>
            <person name="Rokas A."/>
            <person name="Ruiz-Duenas F.J."/>
            <person name="Sabat G."/>
            <person name="Salamov A."/>
            <person name="Samejima M."/>
            <person name="Schmutz J."/>
            <person name="Slot J.C."/>
            <person name="St John F."/>
            <person name="Stenlid J."/>
            <person name="Sun H."/>
            <person name="Sun S."/>
            <person name="Syed K."/>
            <person name="Tsang A."/>
            <person name="Wiebenga A."/>
            <person name="Young D."/>
            <person name="Pisabarro A."/>
            <person name="Eastwood D.C."/>
            <person name="Martin F."/>
            <person name="Cullen D."/>
            <person name="Grigoriev I.V."/>
            <person name="Hibbett D.S."/>
        </authorList>
    </citation>
    <scope>NUCLEOTIDE SEQUENCE [LARGE SCALE GENOMIC DNA]</scope>
    <source>
        <strain evidence="3">RWD-64-598 SS2</strain>
    </source>
</reference>
<evidence type="ECO:0000313" key="3">
    <source>
        <dbReference type="Proteomes" id="UP000053558"/>
    </source>
</evidence>
<feature type="region of interest" description="Disordered" evidence="1">
    <location>
        <begin position="56"/>
        <end position="97"/>
    </location>
</feature>
<evidence type="ECO:0000313" key="2">
    <source>
        <dbReference type="EMBL" id="EIW78662.1"/>
    </source>
</evidence>